<gene>
    <name evidence="2" type="ORF">MCOR_38048</name>
</gene>
<reference evidence="2 3" key="1">
    <citation type="submission" date="2020-06" db="EMBL/GenBank/DDBJ databases">
        <authorList>
            <person name="Li R."/>
            <person name="Bekaert M."/>
        </authorList>
    </citation>
    <scope>NUCLEOTIDE SEQUENCE [LARGE SCALE GENOMIC DNA]</scope>
    <source>
        <strain evidence="3">wild</strain>
    </source>
</reference>
<dbReference type="AlphaFoldDB" id="A0A6J8D678"/>
<dbReference type="EMBL" id="CACVKT020006920">
    <property type="protein sequence ID" value="CAC5404238.1"/>
    <property type="molecule type" value="Genomic_DNA"/>
</dbReference>
<sequence length="301" mass="35013">MFTSIQNQPKNTDDTTTVTSYQKKISELQTDKQSLELQLKIERNNVALNSANFESALQHERSLVSNLRKELESVYLVDHSNMCHVGMPVSEFLADDGFHLNEKGTSQLAANIKRMIHAALNIPFPYIERSDRSSPQTTNRRGDDKDVIVQFIRYQRRGDDTDVIVHSIIYQRREVDKDVIVQSISYQRRGDDMDVIIQSISYQRSGDDMDVIVSSIISQRRWDDKDVIVQSISYHRRGDNMYVIVQSISYQKSCDDFDVIVQSIRYQRRWNEKDVIVQSISYLRSGDNMDVIVQSISYQRR</sequence>
<feature type="coiled-coil region" evidence="1">
    <location>
        <begin position="18"/>
        <end position="45"/>
    </location>
</feature>
<evidence type="ECO:0000313" key="2">
    <source>
        <dbReference type="EMBL" id="CAC5404238.1"/>
    </source>
</evidence>
<dbReference type="OrthoDB" id="6186561at2759"/>
<keyword evidence="3" id="KW-1185">Reference proteome</keyword>
<organism evidence="2 3">
    <name type="scientific">Mytilus coruscus</name>
    <name type="common">Sea mussel</name>
    <dbReference type="NCBI Taxonomy" id="42192"/>
    <lineage>
        <taxon>Eukaryota</taxon>
        <taxon>Metazoa</taxon>
        <taxon>Spiralia</taxon>
        <taxon>Lophotrochozoa</taxon>
        <taxon>Mollusca</taxon>
        <taxon>Bivalvia</taxon>
        <taxon>Autobranchia</taxon>
        <taxon>Pteriomorphia</taxon>
        <taxon>Mytilida</taxon>
        <taxon>Mytiloidea</taxon>
        <taxon>Mytilidae</taxon>
        <taxon>Mytilinae</taxon>
        <taxon>Mytilus</taxon>
    </lineage>
</organism>
<evidence type="ECO:0000256" key="1">
    <source>
        <dbReference type="SAM" id="Coils"/>
    </source>
</evidence>
<proteinExistence type="predicted"/>
<protein>
    <submittedName>
        <fullName evidence="2">Uncharacterized protein</fullName>
    </submittedName>
</protein>
<accession>A0A6J8D678</accession>
<evidence type="ECO:0000313" key="3">
    <source>
        <dbReference type="Proteomes" id="UP000507470"/>
    </source>
</evidence>
<name>A0A6J8D678_MYTCO</name>
<dbReference type="Proteomes" id="UP000507470">
    <property type="component" value="Unassembled WGS sequence"/>
</dbReference>
<keyword evidence="1" id="KW-0175">Coiled coil</keyword>